<organism evidence="1 2">
    <name type="scientific">Agrocybe pediades</name>
    <dbReference type="NCBI Taxonomy" id="84607"/>
    <lineage>
        <taxon>Eukaryota</taxon>
        <taxon>Fungi</taxon>
        <taxon>Dikarya</taxon>
        <taxon>Basidiomycota</taxon>
        <taxon>Agaricomycotina</taxon>
        <taxon>Agaricomycetes</taxon>
        <taxon>Agaricomycetidae</taxon>
        <taxon>Agaricales</taxon>
        <taxon>Agaricineae</taxon>
        <taxon>Strophariaceae</taxon>
        <taxon>Agrocybe</taxon>
    </lineage>
</organism>
<reference evidence="1 2" key="1">
    <citation type="submission" date="2019-12" db="EMBL/GenBank/DDBJ databases">
        <authorList>
            <person name="Floudas D."/>
            <person name="Bentzer J."/>
            <person name="Ahren D."/>
            <person name="Johansson T."/>
            <person name="Persson P."/>
            <person name="Tunlid A."/>
        </authorList>
    </citation>
    <scope>NUCLEOTIDE SEQUENCE [LARGE SCALE GENOMIC DNA]</scope>
    <source>
        <strain evidence="1 2">CBS 102.39</strain>
    </source>
</reference>
<proteinExistence type="predicted"/>
<keyword evidence="2" id="KW-1185">Reference proteome</keyword>
<protein>
    <submittedName>
        <fullName evidence="1">Uncharacterized protein</fullName>
    </submittedName>
</protein>
<gene>
    <name evidence="1" type="ORF">D9613_003580</name>
</gene>
<dbReference type="AlphaFoldDB" id="A0A8H4QJK8"/>
<dbReference type="Proteomes" id="UP000521872">
    <property type="component" value="Unassembled WGS sequence"/>
</dbReference>
<evidence type="ECO:0000313" key="1">
    <source>
        <dbReference type="EMBL" id="KAF4612274.1"/>
    </source>
</evidence>
<dbReference type="EMBL" id="JAACJL010000057">
    <property type="protein sequence ID" value="KAF4612274.1"/>
    <property type="molecule type" value="Genomic_DNA"/>
</dbReference>
<comment type="caution">
    <text evidence="1">The sequence shown here is derived from an EMBL/GenBank/DDBJ whole genome shotgun (WGS) entry which is preliminary data.</text>
</comment>
<evidence type="ECO:0000313" key="2">
    <source>
        <dbReference type="Proteomes" id="UP000521872"/>
    </source>
</evidence>
<accession>A0A8H4QJK8</accession>
<name>A0A8H4QJK8_9AGAR</name>
<sequence length="125" mass="14388">MDNTVATSPAFSTFIRNINNVKTLRTTCEVLKVFVYIGDQYQDGILPALTSLAIYPKPNPMLIEVIRSVLKQRQRQALSLPVIDFDEHFVRKEDMSFLPLDDFHGLKVVWIEEATVRREYICGQV</sequence>